<evidence type="ECO:0000313" key="2">
    <source>
        <dbReference type="EMBL" id="CAB1442299.1"/>
    </source>
</evidence>
<evidence type="ECO:0000313" key="3">
    <source>
        <dbReference type="Proteomes" id="UP001153269"/>
    </source>
</evidence>
<accession>A0A9N7YY18</accession>
<keyword evidence="3" id="KW-1185">Reference proteome</keyword>
<feature type="region of interest" description="Disordered" evidence="1">
    <location>
        <begin position="92"/>
        <end position="131"/>
    </location>
</feature>
<comment type="caution">
    <text evidence="2">The sequence shown here is derived from an EMBL/GenBank/DDBJ whole genome shotgun (WGS) entry which is preliminary data.</text>
</comment>
<name>A0A9N7YY18_PLEPL</name>
<gene>
    <name evidence="2" type="ORF">PLEPLA_LOCUS29980</name>
</gene>
<reference evidence="2" key="1">
    <citation type="submission" date="2020-03" db="EMBL/GenBank/DDBJ databases">
        <authorList>
            <person name="Weist P."/>
        </authorList>
    </citation>
    <scope>NUCLEOTIDE SEQUENCE</scope>
</reference>
<protein>
    <submittedName>
        <fullName evidence="2">Uncharacterized protein</fullName>
    </submittedName>
</protein>
<sequence>MSSREDVHLDQRTPGETKRKCMCLRAASVKQKADLTSCCPSPSYATFPRVHEIDKSRWDKATPLLQSHPAFRDKENTGDQFCSVTFAGGLQSEEVGEEKRREETLGRGRGEVPSGHSGSVTIFITPGDSDR</sequence>
<dbReference type="AlphaFoldDB" id="A0A9N7YY18"/>
<dbReference type="EMBL" id="CADEAL010002813">
    <property type="protein sequence ID" value="CAB1442299.1"/>
    <property type="molecule type" value="Genomic_DNA"/>
</dbReference>
<evidence type="ECO:0000256" key="1">
    <source>
        <dbReference type="SAM" id="MobiDB-lite"/>
    </source>
</evidence>
<dbReference type="Proteomes" id="UP001153269">
    <property type="component" value="Unassembled WGS sequence"/>
</dbReference>
<feature type="compositionally biased region" description="Basic and acidic residues" evidence="1">
    <location>
        <begin position="97"/>
        <end position="110"/>
    </location>
</feature>
<organism evidence="2 3">
    <name type="scientific">Pleuronectes platessa</name>
    <name type="common">European plaice</name>
    <dbReference type="NCBI Taxonomy" id="8262"/>
    <lineage>
        <taxon>Eukaryota</taxon>
        <taxon>Metazoa</taxon>
        <taxon>Chordata</taxon>
        <taxon>Craniata</taxon>
        <taxon>Vertebrata</taxon>
        <taxon>Euteleostomi</taxon>
        <taxon>Actinopterygii</taxon>
        <taxon>Neopterygii</taxon>
        <taxon>Teleostei</taxon>
        <taxon>Neoteleostei</taxon>
        <taxon>Acanthomorphata</taxon>
        <taxon>Carangaria</taxon>
        <taxon>Pleuronectiformes</taxon>
        <taxon>Pleuronectoidei</taxon>
        <taxon>Pleuronectidae</taxon>
        <taxon>Pleuronectes</taxon>
    </lineage>
</organism>
<proteinExistence type="predicted"/>